<dbReference type="SUPFAM" id="SSF51419">
    <property type="entry name" value="PLP-binding barrel"/>
    <property type="match status" value="1"/>
</dbReference>
<evidence type="ECO:0000259" key="3">
    <source>
        <dbReference type="SMART" id="SM01119"/>
    </source>
</evidence>
<feature type="domain" description="D-serine dehydratase-like" evidence="3">
    <location>
        <begin position="311"/>
        <end position="415"/>
    </location>
</feature>
<evidence type="ECO:0000313" key="4">
    <source>
        <dbReference type="EMBL" id="PPL14552.1"/>
    </source>
</evidence>
<evidence type="ECO:0000313" key="5">
    <source>
        <dbReference type="Proteomes" id="UP000237755"/>
    </source>
</evidence>
<evidence type="ECO:0000256" key="1">
    <source>
        <dbReference type="ARBA" id="ARBA00005323"/>
    </source>
</evidence>
<dbReference type="Gene3D" id="3.20.20.10">
    <property type="entry name" value="Alanine racemase"/>
    <property type="match status" value="1"/>
</dbReference>
<protein>
    <submittedName>
        <fullName evidence="4">Alanine racemase</fullName>
    </submittedName>
</protein>
<dbReference type="RefSeq" id="WP_104477481.1">
    <property type="nucleotide sequence ID" value="NZ_MPZN01000088.1"/>
</dbReference>
<dbReference type="SMART" id="SM01119">
    <property type="entry name" value="D-ser_dehydrat"/>
    <property type="match status" value="1"/>
</dbReference>
<proteinExistence type="inferred from homology"/>
<reference evidence="4 5" key="1">
    <citation type="journal article" date="2008" name="Int. J. Syst. Evol. Microbiol.">
        <title>Leifsonia pindariensis sp. nov., isolated from the Pindari glacier of the Indian Himalayas, and emended description of the genus Leifsonia.</title>
        <authorList>
            <person name="Reddy G.S."/>
            <person name="Prabagaran S.R."/>
            <person name="Shivaji S."/>
        </authorList>
    </citation>
    <scope>NUCLEOTIDE SEQUENCE [LARGE SCALE GENOMIC DNA]</scope>
    <source>
        <strain evidence="4 5">PON 10</strain>
    </source>
</reference>
<sequence>MSHPLDIAPSWADKGIWRPDGEPSADLEGYLAERPALFGGSSAWPVMVLREEELAHNLAALAAFSERHELLFAPHGKTSMAPQLWQRQIDAGAWGITVATPAQLLIARRAGVARVLLANEVLDTTALHWIAAELAAEPGFEFACLVDSAAGVRAAAAAGLAHGLDSARGGFPVLIDLGFPGGRTGLRSVAEARELAELVAATPGIRIAGVSSYEGGLPAVEDVQAYFARVRTLVEELAAAGQLPADAIVTAGGSAYFDQVASELSIGWARGVVPGARVILRSGAYVSHDHGTYVRKTAYNRIPAEGALAGALQVWAQVLSAPEPGLALVGMGKRDAPYDSGLPVPLLLRRADAAGRVAESVSESIAGAEITALDDHHGYLKLPERVTVQPGDLVAFGISHPCTAFDKWRNIPVVDANDTIVDVVRTYL</sequence>
<evidence type="ECO:0000256" key="2">
    <source>
        <dbReference type="ARBA" id="ARBA00023239"/>
    </source>
</evidence>
<dbReference type="InterPro" id="IPR001608">
    <property type="entry name" value="Ala_racemase_N"/>
</dbReference>
<dbReference type="PANTHER" id="PTHR28004">
    <property type="entry name" value="ZGC:162816-RELATED"/>
    <property type="match status" value="1"/>
</dbReference>
<comment type="caution">
    <text evidence="4">The sequence shown here is derived from an EMBL/GenBank/DDBJ whole genome shotgun (WGS) entry which is preliminary data.</text>
</comment>
<dbReference type="EMBL" id="MPZN01000088">
    <property type="protein sequence ID" value="PPL14552.1"/>
    <property type="molecule type" value="Genomic_DNA"/>
</dbReference>
<dbReference type="InterPro" id="IPR051466">
    <property type="entry name" value="D-amino_acid_metab_enzyme"/>
</dbReference>
<accession>A0ABX5ARG6</accession>
<keyword evidence="5" id="KW-1185">Reference proteome</keyword>
<dbReference type="InterPro" id="IPR026956">
    <property type="entry name" value="D-ser_dehydrat-like_dom"/>
</dbReference>
<comment type="similarity">
    <text evidence="1">Belongs to the DSD1 family.</text>
</comment>
<keyword evidence="2" id="KW-0456">Lyase</keyword>
<gene>
    <name evidence="4" type="ORF">GY24_16000</name>
</gene>
<organism evidence="4 5">
    <name type="scientific">Microterricola pindariensis</name>
    <dbReference type="NCBI Taxonomy" id="478010"/>
    <lineage>
        <taxon>Bacteria</taxon>
        <taxon>Bacillati</taxon>
        <taxon>Actinomycetota</taxon>
        <taxon>Actinomycetes</taxon>
        <taxon>Micrococcales</taxon>
        <taxon>Microbacteriaceae</taxon>
        <taxon>Microterricola</taxon>
    </lineage>
</organism>
<name>A0ABX5ARG6_9MICO</name>
<dbReference type="Gene3D" id="2.40.37.20">
    <property type="entry name" value="D-serine dehydratase-like domain"/>
    <property type="match status" value="1"/>
</dbReference>
<dbReference type="InterPro" id="IPR042208">
    <property type="entry name" value="D-ser_dehydrat-like_sf"/>
</dbReference>
<dbReference type="InterPro" id="IPR029066">
    <property type="entry name" value="PLP-binding_barrel"/>
</dbReference>
<dbReference type="Pfam" id="PF01168">
    <property type="entry name" value="Ala_racemase_N"/>
    <property type="match status" value="1"/>
</dbReference>
<dbReference type="PANTHER" id="PTHR28004:SF8">
    <property type="entry name" value="D-SERINE DEAMINASE"/>
    <property type="match status" value="1"/>
</dbReference>
<dbReference type="Pfam" id="PF14031">
    <property type="entry name" value="D-ser_dehydrat"/>
    <property type="match status" value="1"/>
</dbReference>
<dbReference type="Proteomes" id="UP000237755">
    <property type="component" value="Unassembled WGS sequence"/>
</dbReference>